<accession>A0A259U1M1</accession>
<reference evidence="4 5" key="1">
    <citation type="submission" date="2016-11" db="EMBL/GenBank/DDBJ databases">
        <title>Study of marine rhodopsin-containing bacteria.</title>
        <authorList>
            <person name="Yoshizawa S."/>
            <person name="Kumagai Y."/>
            <person name="Kogure K."/>
        </authorList>
    </citation>
    <scope>NUCLEOTIDE SEQUENCE [LARGE SCALE GENOMIC DNA]</scope>
    <source>
        <strain evidence="4 5">SG-29</strain>
    </source>
</reference>
<dbReference type="RefSeq" id="WP_094549721.1">
    <property type="nucleotide sequence ID" value="NZ_MQWB01000001.1"/>
</dbReference>
<dbReference type="Pfam" id="PF07452">
    <property type="entry name" value="CHRD"/>
    <property type="match status" value="2"/>
</dbReference>
<dbReference type="OrthoDB" id="1056765at2"/>
<feature type="domain" description="LTD" evidence="3">
    <location>
        <begin position="659"/>
        <end position="799"/>
    </location>
</feature>
<evidence type="ECO:0000313" key="4">
    <source>
        <dbReference type="EMBL" id="OZC03872.1"/>
    </source>
</evidence>
<dbReference type="PROSITE" id="PS51841">
    <property type="entry name" value="LTD"/>
    <property type="match status" value="1"/>
</dbReference>
<dbReference type="InterPro" id="IPR036415">
    <property type="entry name" value="Lamin_tail_dom_sf"/>
</dbReference>
<evidence type="ECO:0000313" key="5">
    <source>
        <dbReference type="Proteomes" id="UP000216446"/>
    </source>
</evidence>
<evidence type="ECO:0000259" key="3">
    <source>
        <dbReference type="PROSITE" id="PS51841"/>
    </source>
</evidence>
<dbReference type="InterPro" id="IPR010895">
    <property type="entry name" value="CHRD"/>
</dbReference>
<feature type="signal peptide" evidence="1">
    <location>
        <begin position="1"/>
        <end position="24"/>
    </location>
</feature>
<dbReference type="Proteomes" id="UP000216446">
    <property type="component" value="Unassembled WGS sequence"/>
</dbReference>
<dbReference type="EMBL" id="MQWB01000001">
    <property type="protein sequence ID" value="OZC03872.1"/>
    <property type="molecule type" value="Genomic_DNA"/>
</dbReference>
<name>A0A259U1M1_9BACT</name>
<proteinExistence type="predicted"/>
<dbReference type="SUPFAM" id="SSF74853">
    <property type="entry name" value="Lamin A/C globular tail domain"/>
    <property type="match status" value="1"/>
</dbReference>
<dbReference type="PROSITE" id="PS50933">
    <property type="entry name" value="CHRD"/>
    <property type="match status" value="1"/>
</dbReference>
<evidence type="ECO:0008006" key="6">
    <source>
        <dbReference type="Google" id="ProtNLM"/>
    </source>
</evidence>
<evidence type="ECO:0000259" key="2">
    <source>
        <dbReference type="PROSITE" id="PS50933"/>
    </source>
</evidence>
<dbReference type="AlphaFoldDB" id="A0A259U1M1"/>
<dbReference type="Pfam" id="PF00932">
    <property type="entry name" value="LTD"/>
    <property type="match status" value="1"/>
</dbReference>
<comment type="caution">
    <text evidence="4">The sequence shown here is derived from an EMBL/GenBank/DDBJ whole genome shotgun (WGS) entry which is preliminary data.</text>
</comment>
<dbReference type="NCBIfam" id="TIGR04183">
    <property type="entry name" value="Por_Secre_tail"/>
    <property type="match status" value="1"/>
</dbReference>
<feature type="chain" id="PRO_5012221114" description="LTD domain-containing protein" evidence="1">
    <location>
        <begin position="25"/>
        <end position="937"/>
    </location>
</feature>
<dbReference type="InterPro" id="IPR026444">
    <property type="entry name" value="Secre_tail"/>
</dbReference>
<keyword evidence="1" id="KW-0732">Signal</keyword>
<evidence type="ECO:0000256" key="1">
    <source>
        <dbReference type="SAM" id="SignalP"/>
    </source>
</evidence>
<dbReference type="InterPro" id="IPR001322">
    <property type="entry name" value="Lamin_tail_dom"/>
</dbReference>
<keyword evidence="5" id="KW-1185">Reference proteome</keyword>
<organism evidence="4 5">
    <name type="scientific">Rubricoccus marinus</name>
    <dbReference type="NCBI Taxonomy" id="716817"/>
    <lineage>
        <taxon>Bacteria</taxon>
        <taxon>Pseudomonadati</taxon>
        <taxon>Rhodothermota</taxon>
        <taxon>Rhodothermia</taxon>
        <taxon>Rhodothermales</taxon>
        <taxon>Rubricoccaceae</taxon>
        <taxon>Rubricoccus</taxon>
    </lineage>
</organism>
<sequence>MSLRYLLRSCFALALLLTASGAVAQSDLVITGVADGPLSGGTPKVLELYAINDIPDLSVYGVAVAANGNASSGAPSFMLGADAASAGDYIYVATETEQFNNFFGFEPDYTGSLFINGDDAVELYLNGAVVDVFGEVGVDGTGQPWEHLDGWAYRMDGTGPEGATFTVSNWTYSGVDGLEGGSTNATTNVPFPVGTYSTTPSMGPQTFTALARGEFEVPAVETMGKGGITAVLDGTMLTVTGAFAYLESDYNAAVGAHLHGGASGENGPVRYSLTPTLDADNRGGFFAAGENMFNVRETFADSLRAGLVYFNLHTVDNGSGEIRGQLGMNADALPVALSGDQEVPPFETSASGSATVTVDGTTVTVTGSFMGLTGDYQASHVHAGARGMNGPVVFALNPTVPMAMARSGEWEAANNMFEVSTTFADSLRAGLAYINVHSDASPSGEIRGQIGFENEMDAEPMDIADVRAGGDDQQVTIVGVVTRSQGRITYVQDETAALAIFQTSGAFRTAVDAGDIAAGDSLRVTGMTGSFNGFFQIDGVDSFEVISRDNALPLYQRVTLAEIAANGEQYESELLEVRGLMFSAEGAFAASTTYQIGDQSGAVALRTPSASDTRIAGVDIPQEAAIFRGVLGQFDNEDPRDSGYQLTPIRMSDVVAQGDPSQLVINEILYDPASELAGDANGDGTRDGVQDEFVEIVNAGTSSVDLGNFVIEDGASLGSDDVTFIRHRFPVGTVLEAGQAVVVFGGGTPTGDFGTSIVQTASNTGGLGLNNGGDTVTLADAPIQNNAGGNVIATVTYDGSVQDEAIARIPDLTGDFAAHTTNPQNPVRFSPGVSNLTGGGGGFPSASEETPDGTIVLTVANPLRADAQVRFETPVSGDVSLVLYDALGRRVAVLAEGDLAAGAHTATLRASSLAPGVYVLRLAASGTQMTRTLTVVR</sequence>
<dbReference type="SMART" id="SM00754">
    <property type="entry name" value="CHRD"/>
    <property type="match status" value="2"/>
</dbReference>
<gene>
    <name evidence="4" type="ORF">BSZ36_13280</name>
</gene>
<protein>
    <recommendedName>
        <fullName evidence="6">LTD domain-containing protein</fullName>
    </recommendedName>
</protein>
<dbReference type="Gene3D" id="2.60.40.1260">
    <property type="entry name" value="Lamin Tail domain"/>
    <property type="match status" value="1"/>
</dbReference>
<dbReference type="InParanoid" id="A0A259U1M1"/>
<feature type="domain" description="CHRD" evidence="2">
    <location>
        <begin position="329"/>
        <end position="455"/>
    </location>
</feature>